<evidence type="ECO:0000313" key="2">
    <source>
        <dbReference type="EMBL" id="GIY24356.1"/>
    </source>
</evidence>
<feature type="non-terminal residue" evidence="2">
    <location>
        <position position="1"/>
    </location>
</feature>
<comment type="caution">
    <text evidence="2">The sequence shown here is derived from an EMBL/GenBank/DDBJ whole genome shotgun (WGS) entry which is preliminary data.</text>
</comment>
<dbReference type="EMBL" id="BPLR01008391">
    <property type="protein sequence ID" value="GIY24356.1"/>
    <property type="molecule type" value="Genomic_DNA"/>
</dbReference>
<feature type="compositionally biased region" description="Polar residues" evidence="1">
    <location>
        <begin position="126"/>
        <end position="140"/>
    </location>
</feature>
<organism evidence="2 3">
    <name type="scientific">Caerostris extrusa</name>
    <name type="common">Bark spider</name>
    <name type="synonym">Caerostris bankana</name>
    <dbReference type="NCBI Taxonomy" id="172846"/>
    <lineage>
        <taxon>Eukaryota</taxon>
        <taxon>Metazoa</taxon>
        <taxon>Ecdysozoa</taxon>
        <taxon>Arthropoda</taxon>
        <taxon>Chelicerata</taxon>
        <taxon>Arachnida</taxon>
        <taxon>Araneae</taxon>
        <taxon>Araneomorphae</taxon>
        <taxon>Entelegynae</taxon>
        <taxon>Araneoidea</taxon>
        <taxon>Araneidae</taxon>
        <taxon>Caerostris</taxon>
    </lineage>
</organism>
<evidence type="ECO:0000256" key="1">
    <source>
        <dbReference type="SAM" id="MobiDB-lite"/>
    </source>
</evidence>
<feature type="region of interest" description="Disordered" evidence="1">
    <location>
        <begin position="114"/>
        <end position="140"/>
    </location>
</feature>
<dbReference type="Proteomes" id="UP001054945">
    <property type="component" value="Unassembled WGS sequence"/>
</dbReference>
<dbReference type="AlphaFoldDB" id="A0AAV4RVE5"/>
<accession>A0AAV4RVE5</accession>
<proteinExistence type="predicted"/>
<evidence type="ECO:0000313" key="3">
    <source>
        <dbReference type="Proteomes" id="UP001054945"/>
    </source>
</evidence>
<keyword evidence="3" id="KW-1185">Reference proteome</keyword>
<name>A0AAV4RVE5_CAEEX</name>
<protein>
    <submittedName>
        <fullName evidence="2">Uncharacterized protein</fullName>
    </submittedName>
</protein>
<reference evidence="2 3" key="1">
    <citation type="submission" date="2021-06" db="EMBL/GenBank/DDBJ databases">
        <title>Caerostris extrusa draft genome.</title>
        <authorList>
            <person name="Kono N."/>
            <person name="Arakawa K."/>
        </authorList>
    </citation>
    <scope>NUCLEOTIDE SEQUENCE [LARGE SCALE GENOMIC DNA]</scope>
</reference>
<gene>
    <name evidence="2" type="ORF">CEXT_511951</name>
</gene>
<sequence>LLHNIVGDTVFSVTEMITNLKRVGVPVLREVLWQDGDDGGADVRRRLDPYFIGEPRDAVPGAELHGATELLHHAVHQPVRFRQLVREPLHLRGHEHPLQERVPAVLPLPLHVDPVPVSDSDEENSETINPTTTERSTKRASSLVTSGYHLVTYQVISPYRISG</sequence>